<evidence type="ECO:0000256" key="1">
    <source>
        <dbReference type="ARBA" id="ARBA00004613"/>
    </source>
</evidence>
<evidence type="ECO:0000256" key="2">
    <source>
        <dbReference type="ARBA" id="ARBA00022525"/>
    </source>
</evidence>
<dbReference type="PROSITE" id="PS00134">
    <property type="entry name" value="TRYPSIN_HIS"/>
    <property type="match status" value="1"/>
</dbReference>
<sequence>MRSLKVIIVGLATLLGYTTIVLAAEQTLDDLINQFTTVLPGKKTPPVTPSPPLPPPVPPVGQKGGPCEGEAVCIQKHLCTNVSTSGVGIIDIRFTPDNPCVDYLLQCCNPEDIIEEPGGNNGSGGDGGGRVSTTVPSVTTTPAPIVYATGCGVRNTNGIGFRITGDKDNETEYGEFPWMMAILKKNDEVLGQPREVYHCGGSLIHNQVVLTAAHCLNKIRASELKVRAGEWDTKTTNEMYTYQDRSVVEIVIHPEYYKGGLHNDLALLFLDSPFYTNKIIQPVCLPPQDAKFDYQTCFATGWGKDLYGKDGTFQTILKKIDLPIVPNDQCQTALRTTELGPQFTLHKSFICAGGVPGKAACKGDGGSPLVCPIPNKQHQYYQTGVVAWGIGCGENGIPGVYANVAKFRKWIDQHMIQRNFGTSSYTS</sequence>
<dbReference type="GO" id="GO:0004252">
    <property type="term" value="F:serine-type endopeptidase activity"/>
    <property type="evidence" value="ECO:0007669"/>
    <property type="project" value="InterPro"/>
</dbReference>
<dbReference type="InterPro" id="IPR009003">
    <property type="entry name" value="Peptidase_S1_PA"/>
</dbReference>
<organism evidence="10">
    <name type="scientific">Anopheles darlingi</name>
    <name type="common">Mosquito</name>
    <dbReference type="NCBI Taxonomy" id="43151"/>
    <lineage>
        <taxon>Eukaryota</taxon>
        <taxon>Metazoa</taxon>
        <taxon>Ecdysozoa</taxon>
        <taxon>Arthropoda</taxon>
        <taxon>Hexapoda</taxon>
        <taxon>Insecta</taxon>
        <taxon>Pterygota</taxon>
        <taxon>Neoptera</taxon>
        <taxon>Endopterygota</taxon>
        <taxon>Diptera</taxon>
        <taxon>Nematocera</taxon>
        <taxon>Culicoidea</taxon>
        <taxon>Culicidae</taxon>
        <taxon>Anophelinae</taxon>
        <taxon>Anopheles</taxon>
    </lineage>
</organism>
<dbReference type="PRINTS" id="PR00722">
    <property type="entry name" value="CHYMOTRYPSIN"/>
</dbReference>
<feature type="compositionally biased region" description="Gly residues" evidence="7">
    <location>
        <begin position="119"/>
        <end position="130"/>
    </location>
</feature>
<evidence type="ECO:0000256" key="6">
    <source>
        <dbReference type="ARBA" id="ARBA00076468"/>
    </source>
</evidence>
<dbReference type="InterPro" id="IPR001314">
    <property type="entry name" value="Peptidase_S1A"/>
</dbReference>
<dbReference type="PANTHER" id="PTHR24258:SF129">
    <property type="entry name" value="LP15124P-RELATED"/>
    <property type="match status" value="1"/>
</dbReference>
<evidence type="ECO:0000256" key="7">
    <source>
        <dbReference type="SAM" id="MobiDB-lite"/>
    </source>
</evidence>
<dbReference type="InterPro" id="IPR001254">
    <property type="entry name" value="Trypsin_dom"/>
</dbReference>
<evidence type="ECO:0000313" key="10">
    <source>
        <dbReference type="EMBL" id="MBW79416.1"/>
    </source>
</evidence>
<dbReference type="Gene3D" id="2.40.10.10">
    <property type="entry name" value="Trypsin-like serine proteases"/>
    <property type="match status" value="2"/>
</dbReference>
<evidence type="ECO:0000259" key="9">
    <source>
        <dbReference type="PROSITE" id="PS50240"/>
    </source>
</evidence>
<dbReference type="FunFam" id="2.40.10.10:FF:000038">
    <property type="entry name" value="Serine protease"/>
    <property type="match status" value="1"/>
</dbReference>
<dbReference type="AlphaFoldDB" id="A0A2M4DPA9"/>
<feature type="region of interest" description="Disordered" evidence="7">
    <location>
        <begin position="115"/>
        <end position="135"/>
    </location>
</feature>
<evidence type="ECO:0000256" key="5">
    <source>
        <dbReference type="ARBA" id="ARBA00068096"/>
    </source>
</evidence>
<proteinExistence type="inferred from homology"/>
<dbReference type="InterPro" id="IPR018114">
    <property type="entry name" value="TRYPSIN_HIS"/>
</dbReference>
<feature type="compositionally biased region" description="Pro residues" evidence="7">
    <location>
        <begin position="46"/>
        <end position="59"/>
    </location>
</feature>
<feature type="region of interest" description="Disordered" evidence="7">
    <location>
        <begin position="42"/>
        <end position="64"/>
    </location>
</feature>
<keyword evidence="2" id="KW-0964">Secreted</keyword>
<protein>
    <recommendedName>
        <fullName evidence="5">Phenoloxidase-activating factor 2</fullName>
    </recommendedName>
    <alternativeName>
        <fullName evidence="6">Prophenoloxidase-activating factor II</fullName>
    </alternativeName>
</protein>
<dbReference type="EMBL" id="GGFL01015238">
    <property type="protein sequence ID" value="MBW79416.1"/>
    <property type="molecule type" value="Transcribed_RNA"/>
</dbReference>
<comment type="subcellular location">
    <subcellularLocation>
        <location evidence="1">Secreted</location>
    </subcellularLocation>
</comment>
<name>A0A2M4DPA9_ANODA</name>
<dbReference type="InterPro" id="IPR041515">
    <property type="entry name" value="PPAF-2-like_Clip"/>
</dbReference>
<dbReference type="GO" id="GO:0006508">
    <property type="term" value="P:proteolysis"/>
    <property type="evidence" value="ECO:0007669"/>
    <property type="project" value="UniProtKB-KW"/>
</dbReference>
<comment type="similarity">
    <text evidence="4">Belongs to the peptidase S1 family. CLIP subfamily.</text>
</comment>
<dbReference type="InterPro" id="IPR043504">
    <property type="entry name" value="Peptidase_S1_PA_chymotrypsin"/>
</dbReference>
<dbReference type="CDD" id="cd00190">
    <property type="entry name" value="Tryp_SPc"/>
    <property type="match status" value="1"/>
</dbReference>
<dbReference type="PANTHER" id="PTHR24258">
    <property type="entry name" value="SERINE PROTEASE-RELATED"/>
    <property type="match status" value="1"/>
</dbReference>
<dbReference type="Pfam" id="PF18322">
    <property type="entry name" value="CLIP_1"/>
    <property type="match status" value="1"/>
</dbReference>
<accession>A0A2M4DPA9</accession>
<dbReference type="Pfam" id="PF00089">
    <property type="entry name" value="Trypsin"/>
    <property type="match status" value="1"/>
</dbReference>
<evidence type="ECO:0000256" key="3">
    <source>
        <dbReference type="ARBA" id="ARBA00023157"/>
    </source>
</evidence>
<dbReference type="GO" id="GO:0005576">
    <property type="term" value="C:extracellular region"/>
    <property type="evidence" value="ECO:0007669"/>
    <property type="project" value="UniProtKB-SubCell"/>
</dbReference>
<feature type="domain" description="Peptidase S1" evidence="9">
    <location>
        <begin position="163"/>
        <end position="416"/>
    </location>
</feature>
<dbReference type="PROSITE" id="PS50240">
    <property type="entry name" value="TRYPSIN_DOM"/>
    <property type="match status" value="1"/>
</dbReference>
<reference evidence="10" key="1">
    <citation type="submission" date="2018-01" db="EMBL/GenBank/DDBJ databases">
        <title>An insight into the sialome of Amazonian anophelines.</title>
        <authorList>
            <person name="Ribeiro J.M."/>
            <person name="Scarpassa V."/>
            <person name="Calvo E."/>
        </authorList>
    </citation>
    <scope>NUCLEOTIDE SEQUENCE</scope>
</reference>
<dbReference type="VEuPathDB" id="VectorBase:ADAR2_003200"/>
<keyword evidence="10" id="KW-0645">Protease</keyword>
<dbReference type="SMART" id="SM00020">
    <property type="entry name" value="Tryp_SPc"/>
    <property type="match status" value="1"/>
</dbReference>
<feature type="chain" id="PRO_5014610856" description="Phenoloxidase-activating factor 2" evidence="8">
    <location>
        <begin position="24"/>
        <end position="427"/>
    </location>
</feature>
<evidence type="ECO:0000256" key="4">
    <source>
        <dbReference type="ARBA" id="ARBA00024195"/>
    </source>
</evidence>
<dbReference type="VEuPathDB" id="VectorBase:ADAC006636"/>
<dbReference type="SUPFAM" id="SSF50494">
    <property type="entry name" value="Trypsin-like serine proteases"/>
    <property type="match status" value="1"/>
</dbReference>
<keyword evidence="10" id="KW-0378">Hydrolase</keyword>
<evidence type="ECO:0000256" key="8">
    <source>
        <dbReference type="SAM" id="SignalP"/>
    </source>
</evidence>
<feature type="signal peptide" evidence="8">
    <location>
        <begin position="1"/>
        <end position="23"/>
    </location>
</feature>
<keyword evidence="8" id="KW-0732">Signal</keyword>
<keyword evidence="3" id="KW-1015">Disulfide bond</keyword>